<dbReference type="PANTHER" id="PTHR37816">
    <property type="entry name" value="YALI0E33011P"/>
    <property type="match status" value="1"/>
</dbReference>
<reference evidence="2 3" key="1">
    <citation type="submission" date="2018-03" db="EMBL/GenBank/DDBJ databases">
        <title>A gene transfer event suggests a long-term partnership between eustigmatophyte algae and a novel lineage of endosymbiotic bacteria.</title>
        <authorList>
            <person name="Yurchenko T."/>
            <person name="Sevcikova T."/>
            <person name="Pribyl P."/>
            <person name="El Karkouri K."/>
            <person name="Klimes V."/>
            <person name="Amaral R."/>
            <person name="Zbrankova V."/>
            <person name="Kim E."/>
            <person name="Raoult D."/>
            <person name="Santos L.M.A."/>
            <person name="Elias M."/>
        </authorList>
    </citation>
    <scope>NUCLEOTIDE SEQUENCE [LARGE SCALE GENOMIC DNA]</scope>
    <source>
        <strain evidence="2">CCALA 838</strain>
    </source>
</reference>
<dbReference type="Gene3D" id="3.40.50.300">
    <property type="entry name" value="P-loop containing nucleotide triphosphate hydrolases"/>
    <property type="match status" value="1"/>
</dbReference>
<organism evidence="2 3">
    <name type="scientific">Candidatus Phycorickettsia trachydisci</name>
    <dbReference type="NCBI Taxonomy" id="2115978"/>
    <lineage>
        <taxon>Bacteria</taxon>
        <taxon>Pseudomonadati</taxon>
        <taxon>Pseudomonadota</taxon>
        <taxon>Alphaproteobacteria</taxon>
        <taxon>Rickettsiales</taxon>
        <taxon>Rickettsiaceae</taxon>
        <taxon>Candidatus Phycorickettsia</taxon>
    </lineage>
</organism>
<dbReference type="InterPro" id="IPR052922">
    <property type="entry name" value="Cytidylate_Kinase-2"/>
</dbReference>
<sequence length="261" mass="30344">MSFMKNHQIKNKRPFALKVILNSLIIIGIMLIFISKNNITLSILNKLSNFYISKTSSGGNNNSYFFYSFYADKTLERRNININKVPSKIMIFGRPGSGKSTFAVYLSQILNLPVYHLDKYFFQSNWVARPVEEFLGILQNIVGKEAWVIDGNATEFLEIRYSKADLVLYFNYPKPISYIRVFKRFFNKDVTINDRAEGCDEKITLSLLGYVWSFEKKVATKIKVLRAKYPNVKFIEVVNDNMLKELQNKLLSFKTVCDTHF</sequence>
<accession>A0A2P1P9J7</accession>
<dbReference type="PANTHER" id="PTHR37816:SF3">
    <property type="entry name" value="MODULATES DNA TOPOLOGY"/>
    <property type="match status" value="1"/>
</dbReference>
<feature type="transmembrane region" description="Helical" evidence="1">
    <location>
        <begin position="15"/>
        <end position="34"/>
    </location>
</feature>
<name>A0A2P1P9J7_9RICK</name>
<keyword evidence="1" id="KW-1133">Transmembrane helix</keyword>
<evidence type="ECO:0000313" key="2">
    <source>
        <dbReference type="EMBL" id="AVP87937.1"/>
    </source>
</evidence>
<dbReference type="KEGG" id="ptc:phytr_10090"/>
<evidence type="ECO:0000313" key="3">
    <source>
        <dbReference type="Proteomes" id="UP000241762"/>
    </source>
</evidence>
<keyword evidence="1" id="KW-0472">Membrane</keyword>
<evidence type="ECO:0000256" key="1">
    <source>
        <dbReference type="SAM" id="Phobius"/>
    </source>
</evidence>
<gene>
    <name evidence="2" type="ORF">phytr_10090</name>
</gene>
<dbReference type="AlphaFoldDB" id="A0A2P1P9J7"/>
<dbReference type="InterPro" id="IPR027417">
    <property type="entry name" value="P-loop_NTPase"/>
</dbReference>
<protein>
    <submittedName>
        <fullName evidence="2">DNA topology modulation protein</fullName>
    </submittedName>
</protein>
<dbReference type="SUPFAM" id="SSF52540">
    <property type="entry name" value="P-loop containing nucleoside triphosphate hydrolases"/>
    <property type="match status" value="1"/>
</dbReference>
<proteinExistence type="predicted"/>
<dbReference type="EMBL" id="CP027845">
    <property type="protein sequence ID" value="AVP87937.1"/>
    <property type="molecule type" value="Genomic_DNA"/>
</dbReference>
<dbReference type="Proteomes" id="UP000241762">
    <property type="component" value="Chromosome"/>
</dbReference>
<keyword evidence="3" id="KW-1185">Reference proteome</keyword>
<keyword evidence="1" id="KW-0812">Transmembrane</keyword>